<evidence type="ECO:0000313" key="3">
    <source>
        <dbReference type="EMBL" id="KKN63640.1"/>
    </source>
</evidence>
<sequence length="110" mass="11987">MSNEDQSSALSQPDQSGAEDARRFGLMVRARRKAQGLRQEDVASATGVGRRYIVDMENGKPTLRIGPALMIARFLGIVPMIEHALSAPQDSDLPDMIPEDPSDDLPPVED</sequence>
<dbReference type="AlphaFoldDB" id="A0A0F9S458"/>
<dbReference type="Gene3D" id="1.10.260.40">
    <property type="entry name" value="lambda repressor-like DNA-binding domains"/>
    <property type="match status" value="1"/>
</dbReference>
<comment type="caution">
    <text evidence="3">The sequence shown here is derived from an EMBL/GenBank/DDBJ whole genome shotgun (WGS) entry which is preliminary data.</text>
</comment>
<dbReference type="InterPro" id="IPR010982">
    <property type="entry name" value="Lambda_DNA-bd_dom_sf"/>
</dbReference>
<feature type="domain" description="HTH cro/C1-type" evidence="2">
    <location>
        <begin position="28"/>
        <end position="83"/>
    </location>
</feature>
<proteinExistence type="predicted"/>
<evidence type="ECO:0000256" key="1">
    <source>
        <dbReference type="SAM" id="MobiDB-lite"/>
    </source>
</evidence>
<organism evidence="3">
    <name type="scientific">marine sediment metagenome</name>
    <dbReference type="NCBI Taxonomy" id="412755"/>
    <lineage>
        <taxon>unclassified sequences</taxon>
        <taxon>metagenomes</taxon>
        <taxon>ecological metagenomes</taxon>
    </lineage>
</organism>
<dbReference type="PROSITE" id="PS50943">
    <property type="entry name" value="HTH_CROC1"/>
    <property type="match status" value="1"/>
</dbReference>
<dbReference type="SUPFAM" id="SSF47413">
    <property type="entry name" value="lambda repressor-like DNA-binding domains"/>
    <property type="match status" value="1"/>
</dbReference>
<dbReference type="SMART" id="SM00530">
    <property type="entry name" value="HTH_XRE"/>
    <property type="match status" value="1"/>
</dbReference>
<dbReference type="EMBL" id="LAZR01000584">
    <property type="protein sequence ID" value="KKN63640.1"/>
    <property type="molecule type" value="Genomic_DNA"/>
</dbReference>
<name>A0A0F9S458_9ZZZZ</name>
<dbReference type="InterPro" id="IPR001387">
    <property type="entry name" value="Cro/C1-type_HTH"/>
</dbReference>
<accession>A0A0F9S458</accession>
<feature type="compositionally biased region" description="Polar residues" evidence="1">
    <location>
        <begin position="1"/>
        <end position="15"/>
    </location>
</feature>
<dbReference type="CDD" id="cd00093">
    <property type="entry name" value="HTH_XRE"/>
    <property type="match status" value="1"/>
</dbReference>
<dbReference type="Pfam" id="PF01381">
    <property type="entry name" value="HTH_3"/>
    <property type="match status" value="1"/>
</dbReference>
<evidence type="ECO:0000259" key="2">
    <source>
        <dbReference type="PROSITE" id="PS50943"/>
    </source>
</evidence>
<reference evidence="3" key="1">
    <citation type="journal article" date="2015" name="Nature">
        <title>Complex archaea that bridge the gap between prokaryotes and eukaryotes.</title>
        <authorList>
            <person name="Spang A."/>
            <person name="Saw J.H."/>
            <person name="Jorgensen S.L."/>
            <person name="Zaremba-Niedzwiedzka K."/>
            <person name="Martijn J."/>
            <person name="Lind A.E."/>
            <person name="van Eijk R."/>
            <person name="Schleper C."/>
            <person name="Guy L."/>
            <person name="Ettema T.J."/>
        </authorList>
    </citation>
    <scope>NUCLEOTIDE SEQUENCE</scope>
</reference>
<feature type="region of interest" description="Disordered" evidence="1">
    <location>
        <begin position="88"/>
        <end position="110"/>
    </location>
</feature>
<feature type="compositionally biased region" description="Acidic residues" evidence="1">
    <location>
        <begin position="97"/>
        <end position="110"/>
    </location>
</feature>
<feature type="region of interest" description="Disordered" evidence="1">
    <location>
        <begin position="1"/>
        <end position="24"/>
    </location>
</feature>
<protein>
    <recommendedName>
        <fullName evidence="2">HTH cro/C1-type domain-containing protein</fullName>
    </recommendedName>
</protein>
<gene>
    <name evidence="3" type="ORF">LCGC14_0500060</name>
</gene>
<dbReference type="GO" id="GO:0003677">
    <property type="term" value="F:DNA binding"/>
    <property type="evidence" value="ECO:0007669"/>
    <property type="project" value="InterPro"/>
</dbReference>